<dbReference type="InterPro" id="IPR039425">
    <property type="entry name" value="RNA_pol_sigma-70-like"/>
</dbReference>
<evidence type="ECO:0000313" key="6">
    <source>
        <dbReference type="EMBL" id="KYG07207.1"/>
    </source>
</evidence>
<dbReference type="SUPFAM" id="SSF88946">
    <property type="entry name" value="Sigma2 domain of RNA polymerase sigma factors"/>
    <property type="match status" value="1"/>
</dbReference>
<feature type="region of interest" description="Disordered" evidence="5">
    <location>
        <begin position="175"/>
        <end position="234"/>
    </location>
</feature>
<evidence type="ECO:0000256" key="3">
    <source>
        <dbReference type="ARBA" id="ARBA00023125"/>
    </source>
</evidence>
<proteinExistence type="predicted"/>
<accession>A0A150TRJ2</accession>
<keyword evidence="2" id="KW-0731">Sigma factor</keyword>
<evidence type="ECO:0000256" key="2">
    <source>
        <dbReference type="ARBA" id="ARBA00023082"/>
    </source>
</evidence>
<organism evidence="6 7">
    <name type="scientific">Sorangium cellulosum</name>
    <name type="common">Polyangium cellulosum</name>
    <dbReference type="NCBI Taxonomy" id="56"/>
    <lineage>
        <taxon>Bacteria</taxon>
        <taxon>Pseudomonadati</taxon>
        <taxon>Myxococcota</taxon>
        <taxon>Polyangia</taxon>
        <taxon>Polyangiales</taxon>
        <taxon>Polyangiaceae</taxon>
        <taxon>Sorangium</taxon>
    </lineage>
</organism>
<gene>
    <name evidence="6" type="ORF">BE21_30640</name>
</gene>
<evidence type="ECO:0000256" key="4">
    <source>
        <dbReference type="ARBA" id="ARBA00023163"/>
    </source>
</evidence>
<dbReference type="Gene3D" id="1.10.1740.10">
    <property type="match status" value="1"/>
</dbReference>
<dbReference type="PANTHER" id="PTHR43133">
    <property type="entry name" value="RNA POLYMERASE ECF-TYPE SIGMA FACTO"/>
    <property type="match status" value="1"/>
</dbReference>
<dbReference type="InterPro" id="IPR013325">
    <property type="entry name" value="RNA_pol_sigma_r2"/>
</dbReference>
<dbReference type="GO" id="GO:0016987">
    <property type="term" value="F:sigma factor activity"/>
    <property type="evidence" value="ECO:0007669"/>
    <property type="project" value="UniProtKB-KW"/>
</dbReference>
<evidence type="ECO:0000313" key="7">
    <source>
        <dbReference type="Proteomes" id="UP000075502"/>
    </source>
</evidence>
<keyword evidence="4" id="KW-0804">Transcription</keyword>
<dbReference type="EMBL" id="JEME01001423">
    <property type="protein sequence ID" value="KYG07207.1"/>
    <property type="molecule type" value="Genomic_DNA"/>
</dbReference>
<dbReference type="Proteomes" id="UP000075502">
    <property type="component" value="Unassembled WGS sequence"/>
</dbReference>
<reference evidence="6 7" key="1">
    <citation type="submission" date="2014-02" db="EMBL/GenBank/DDBJ databases">
        <title>The small core and large imbalanced accessory genome model reveals a collaborative survival strategy of Sorangium cellulosum strains in nature.</title>
        <authorList>
            <person name="Han K."/>
            <person name="Peng R."/>
            <person name="Blom J."/>
            <person name="Li Y.-Z."/>
        </authorList>
    </citation>
    <scope>NUCLEOTIDE SEQUENCE [LARGE SCALE GENOMIC DNA]</scope>
    <source>
        <strain evidence="6 7">So0007-03</strain>
    </source>
</reference>
<dbReference type="AlphaFoldDB" id="A0A150TRJ2"/>
<dbReference type="GO" id="GO:0003677">
    <property type="term" value="F:DNA binding"/>
    <property type="evidence" value="ECO:0007669"/>
    <property type="project" value="UniProtKB-KW"/>
</dbReference>
<evidence type="ECO:0000256" key="5">
    <source>
        <dbReference type="SAM" id="MobiDB-lite"/>
    </source>
</evidence>
<evidence type="ECO:0000256" key="1">
    <source>
        <dbReference type="ARBA" id="ARBA00023015"/>
    </source>
</evidence>
<keyword evidence="1" id="KW-0805">Transcription regulation</keyword>
<name>A0A150TRJ2_SORCE</name>
<protein>
    <submittedName>
        <fullName evidence="6">Uncharacterized protein</fullName>
    </submittedName>
</protein>
<dbReference type="GO" id="GO:0006352">
    <property type="term" value="P:DNA-templated transcription initiation"/>
    <property type="evidence" value="ECO:0007669"/>
    <property type="project" value="InterPro"/>
</dbReference>
<dbReference type="PANTHER" id="PTHR43133:SF8">
    <property type="entry name" value="RNA POLYMERASE SIGMA FACTOR HI_1459-RELATED"/>
    <property type="match status" value="1"/>
</dbReference>
<sequence length="234" mass="25272">MIAALTPVIHARVGRALHRRFARYAGGADDRLDDLVQDVFVELFRDGSRALRAWDPARGLSLANWVGLIADQRVAAALRRWRRHPEAAALPLDDAPEEGARSDDDPEARVLARDALERPLGLLRAELSPLGRELLEALLIEEEPIAAVCARTGMSTAAVQAWSSRLKRRLAELAAGGGRSAPGGRRRAMAADDSGTPLDSARSHGAPRTAGRVAPGRRTTKKSAPDVSRVEHRS</sequence>
<keyword evidence="3" id="KW-0238">DNA-binding</keyword>
<comment type="caution">
    <text evidence="6">The sequence shown here is derived from an EMBL/GenBank/DDBJ whole genome shotgun (WGS) entry which is preliminary data.</text>
</comment>